<keyword evidence="2" id="KW-1185">Reference proteome</keyword>
<proteinExistence type="predicted"/>
<dbReference type="Pfam" id="PF05380">
    <property type="entry name" value="Peptidase_A17"/>
    <property type="match status" value="1"/>
</dbReference>
<comment type="caution">
    <text evidence="1">The sequence shown here is derived from an EMBL/GenBank/DDBJ whole genome shotgun (WGS) entry which is preliminary data.</text>
</comment>
<evidence type="ECO:0000313" key="1">
    <source>
        <dbReference type="EMBL" id="GFS69650.1"/>
    </source>
</evidence>
<organism evidence="1 2">
    <name type="scientific">Nephila pilipes</name>
    <name type="common">Giant wood spider</name>
    <name type="synonym">Nephila maculata</name>
    <dbReference type="NCBI Taxonomy" id="299642"/>
    <lineage>
        <taxon>Eukaryota</taxon>
        <taxon>Metazoa</taxon>
        <taxon>Ecdysozoa</taxon>
        <taxon>Arthropoda</taxon>
        <taxon>Chelicerata</taxon>
        <taxon>Arachnida</taxon>
        <taxon>Araneae</taxon>
        <taxon>Araneomorphae</taxon>
        <taxon>Entelegynae</taxon>
        <taxon>Araneoidea</taxon>
        <taxon>Nephilidae</taxon>
        <taxon>Nephila</taxon>
    </lineage>
</organism>
<evidence type="ECO:0000313" key="2">
    <source>
        <dbReference type="Proteomes" id="UP000887013"/>
    </source>
</evidence>
<dbReference type="PANTHER" id="PTHR47331">
    <property type="entry name" value="PHD-TYPE DOMAIN-CONTAINING PROTEIN"/>
    <property type="match status" value="1"/>
</dbReference>
<gene>
    <name evidence="1" type="primary">AVEN_103304_1</name>
    <name evidence="1" type="ORF">NPIL_186281</name>
</gene>
<name>A0A8X6SYT3_NEPPI</name>
<dbReference type="EMBL" id="BMAW01000572">
    <property type="protein sequence ID" value="GFS69650.1"/>
    <property type="molecule type" value="Genomic_DNA"/>
</dbReference>
<accession>A0A8X6SYT3</accession>
<dbReference type="OrthoDB" id="6434576at2759"/>
<dbReference type="AlphaFoldDB" id="A0A8X6SYT3"/>
<dbReference type="Proteomes" id="UP000887013">
    <property type="component" value="Unassembled WGS sequence"/>
</dbReference>
<sequence length="190" mass="21944">MWKDNILWDREVEDNLKLEFLKWFEELISLKNLPVSRCFSPVISGQQNLNLHTFCDASQFAYAAAVFVRIEYSAVVHVNLLAAKSRVDPIKTVTIPRLQLLAATMGARLCKSVLSALQWDSVKQRYWTNCTTVLSWIQREELWSAFVNNIVQEVREQTDPTSWKYLTGVHNPADLPSRGCSAHQFLCIRW</sequence>
<protein>
    <submittedName>
        <fullName evidence="1">Integrase catalytic domain-containing protein</fullName>
    </submittedName>
</protein>
<reference evidence="1" key="1">
    <citation type="submission" date="2020-08" db="EMBL/GenBank/DDBJ databases">
        <title>Multicomponent nature underlies the extraordinary mechanical properties of spider dragline silk.</title>
        <authorList>
            <person name="Kono N."/>
            <person name="Nakamura H."/>
            <person name="Mori M."/>
            <person name="Yoshida Y."/>
            <person name="Ohtoshi R."/>
            <person name="Malay A.D."/>
            <person name="Moran D.A.P."/>
            <person name="Tomita M."/>
            <person name="Numata K."/>
            <person name="Arakawa K."/>
        </authorList>
    </citation>
    <scope>NUCLEOTIDE SEQUENCE</scope>
</reference>
<dbReference type="InterPro" id="IPR008042">
    <property type="entry name" value="Retrotrans_Pao"/>
</dbReference>